<feature type="transmembrane region" description="Helical" evidence="14">
    <location>
        <begin position="417"/>
        <end position="435"/>
    </location>
</feature>
<dbReference type="RefSeq" id="WP_220128285.1">
    <property type="nucleotide sequence ID" value="NZ_JACDUS010000002.1"/>
</dbReference>
<evidence type="ECO:0000256" key="1">
    <source>
        <dbReference type="ARBA" id="ARBA00004651"/>
    </source>
</evidence>
<dbReference type="InterPro" id="IPR038377">
    <property type="entry name" value="Na/Glc_symporter_sf"/>
</dbReference>
<evidence type="ECO:0000313" key="15">
    <source>
        <dbReference type="EMBL" id="MBA2880574.1"/>
    </source>
</evidence>
<organism evidence="15 16">
    <name type="scientific">Desulfosalsimonas propionicica</name>
    <dbReference type="NCBI Taxonomy" id="332175"/>
    <lineage>
        <taxon>Bacteria</taxon>
        <taxon>Pseudomonadati</taxon>
        <taxon>Thermodesulfobacteriota</taxon>
        <taxon>Desulfobacteria</taxon>
        <taxon>Desulfobacterales</taxon>
        <taxon>Desulfosalsimonadaceae</taxon>
        <taxon>Desulfosalsimonas</taxon>
    </lineage>
</organism>
<keyword evidence="9" id="KW-0406">Ion transport</keyword>
<feature type="transmembrane region" description="Helical" evidence="14">
    <location>
        <begin position="45"/>
        <end position="69"/>
    </location>
</feature>
<comment type="catalytic activity">
    <reaction evidence="12">
        <text>L-proline(in) + Na(+)(in) = L-proline(out) + Na(+)(out)</text>
        <dbReference type="Rhea" id="RHEA:28967"/>
        <dbReference type="ChEBI" id="CHEBI:29101"/>
        <dbReference type="ChEBI" id="CHEBI:60039"/>
    </reaction>
</comment>
<gene>
    <name evidence="15" type="ORF">HNR65_000892</name>
</gene>
<evidence type="ECO:0000256" key="7">
    <source>
        <dbReference type="ARBA" id="ARBA00022989"/>
    </source>
</evidence>
<keyword evidence="4" id="KW-1003">Cell membrane</keyword>
<dbReference type="GO" id="GO:0005886">
    <property type="term" value="C:plasma membrane"/>
    <property type="evidence" value="ECO:0007669"/>
    <property type="project" value="UniProtKB-SubCell"/>
</dbReference>
<dbReference type="Proteomes" id="UP000525298">
    <property type="component" value="Unassembled WGS sequence"/>
</dbReference>
<dbReference type="GO" id="GO:0015293">
    <property type="term" value="F:symporter activity"/>
    <property type="evidence" value="ECO:0007669"/>
    <property type="project" value="UniProtKB-KW"/>
</dbReference>
<evidence type="ECO:0000313" key="16">
    <source>
        <dbReference type="Proteomes" id="UP000525298"/>
    </source>
</evidence>
<evidence type="ECO:0000256" key="6">
    <source>
        <dbReference type="ARBA" id="ARBA00022847"/>
    </source>
</evidence>
<evidence type="ECO:0000256" key="4">
    <source>
        <dbReference type="ARBA" id="ARBA00022475"/>
    </source>
</evidence>
<protein>
    <submittedName>
        <fullName evidence="15">SSS family solute:Na+ symporter</fullName>
    </submittedName>
</protein>
<evidence type="ECO:0000256" key="8">
    <source>
        <dbReference type="ARBA" id="ARBA00023053"/>
    </source>
</evidence>
<comment type="similarity">
    <text evidence="2 13">Belongs to the sodium:solute symporter (SSF) (TC 2.A.21) family.</text>
</comment>
<dbReference type="GO" id="GO:0006814">
    <property type="term" value="P:sodium ion transport"/>
    <property type="evidence" value="ECO:0007669"/>
    <property type="project" value="UniProtKB-KW"/>
</dbReference>
<accession>A0A7W0C7H3</accession>
<evidence type="ECO:0000256" key="5">
    <source>
        <dbReference type="ARBA" id="ARBA00022692"/>
    </source>
</evidence>
<evidence type="ECO:0000256" key="13">
    <source>
        <dbReference type="RuleBase" id="RU362091"/>
    </source>
</evidence>
<evidence type="ECO:0000256" key="2">
    <source>
        <dbReference type="ARBA" id="ARBA00006434"/>
    </source>
</evidence>
<keyword evidence="11" id="KW-0739">Sodium transport</keyword>
<dbReference type="CDD" id="cd10322">
    <property type="entry name" value="SLC5sbd"/>
    <property type="match status" value="1"/>
</dbReference>
<dbReference type="InterPro" id="IPR050277">
    <property type="entry name" value="Sodium:Solute_Symporter"/>
</dbReference>
<evidence type="ECO:0000256" key="3">
    <source>
        <dbReference type="ARBA" id="ARBA00022448"/>
    </source>
</evidence>
<feature type="transmembrane region" description="Helical" evidence="14">
    <location>
        <begin position="6"/>
        <end position="24"/>
    </location>
</feature>
<feature type="transmembrane region" description="Helical" evidence="14">
    <location>
        <begin position="159"/>
        <end position="178"/>
    </location>
</feature>
<evidence type="ECO:0000256" key="9">
    <source>
        <dbReference type="ARBA" id="ARBA00023065"/>
    </source>
</evidence>
<reference evidence="15 16" key="1">
    <citation type="submission" date="2020-07" db="EMBL/GenBank/DDBJ databases">
        <title>Genomic Encyclopedia of Type Strains, Phase IV (KMG-IV): sequencing the most valuable type-strain genomes for metagenomic binning, comparative biology and taxonomic classification.</title>
        <authorList>
            <person name="Goeker M."/>
        </authorList>
    </citation>
    <scope>NUCLEOTIDE SEQUENCE [LARGE SCALE GENOMIC DNA]</scope>
    <source>
        <strain evidence="15 16">DSM 17721</strain>
    </source>
</reference>
<feature type="transmembrane region" description="Helical" evidence="14">
    <location>
        <begin position="362"/>
        <end position="381"/>
    </location>
</feature>
<dbReference type="PROSITE" id="PS50283">
    <property type="entry name" value="NA_SOLUT_SYMP_3"/>
    <property type="match status" value="1"/>
</dbReference>
<keyword evidence="10 14" id="KW-0472">Membrane</keyword>
<keyword evidence="8" id="KW-0915">Sodium</keyword>
<evidence type="ECO:0000256" key="10">
    <source>
        <dbReference type="ARBA" id="ARBA00023136"/>
    </source>
</evidence>
<feature type="transmembrane region" description="Helical" evidence="14">
    <location>
        <begin position="387"/>
        <end position="410"/>
    </location>
</feature>
<dbReference type="PANTHER" id="PTHR48086:SF3">
    <property type="entry name" value="SODIUM_PROLINE SYMPORTER"/>
    <property type="match status" value="1"/>
</dbReference>
<evidence type="ECO:0000256" key="11">
    <source>
        <dbReference type="ARBA" id="ARBA00023201"/>
    </source>
</evidence>
<keyword evidence="16" id="KW-1185">Reference proteome</keyword>
<feature type="transmembrane region" description="Helical" evidence="14">
    <location>
        <begin position="441"/>
        <end position="462"/>
    </location>
</feature>
<feature type="transmembrane region" description="Helical" evidence="14">
    <location>
        <begin position="81"/>
        <end position="100"/>
    </location>
</feature>
<evidence type="ECO:0000256" key="12">
    <source>
        <dbReference type="ARBA" id="ARBA00033708"/>
    </source>
</evidence>
<feature type="transmembrane region" description="Helical" evidence="14">
    <location>
        <begin position="229"/>
        <end position="248"/>
    </location>
</feature>
<dbReference type="InterPro" id="IPR001734">
    <property type="entry name" value="Na/solute_symporter"/>
</dbReference>
<feature type="transmembrane region" description="Helical" evidence="14">
    <location>
        <begin position="121"/>
        <end position="139"/>
    </location>
</feature>
<comment type="caution">
    <text evidence="15">The sequence shown here is derived from an EMBL/GenBank/DDBJ whole genome shotgun (WGS) entry which is preliminary data.</text>
</comment>
<sequence length="503" mass="54763">MNSFFVWLAMIIWSAAAVCIAAAARRNLLAGASEFFIGGRRLRGFVSGMTYAATTYSAFMLVGLVGLTYKTGVGALGFEMTYLIFTVLLLVTFGPRFWLAGNWYDHITPPELLANRYGSKWVGVAAAAISFFMLIPYASVQLMGMGFLVSGITGGQIPFMTGVLLMVALSGFTAFWAGMRSVAWTDAFQAVTMMITSLAALGWTLYHFFGSPAGFAEAASKQIPELVTFTWEPAFFIGLTLPWAFFALTNPQVSQRMYVPDSASSLRRMIIYFALFGFVYTIISTLFGLEAAMLIPGLDNPDKAMAHMLARVPTAMSLVIFVGIFAAATSTLGSIVLTLSSMFARDIAKQIRPGISESAERFLGQISILVLLAACIVFAWLRPGLITVVSSMASGGLMVMAPAIVGVFFWKRATAAGALWSMIIGGLVTAVMYLAKIHPLGWWPSVWGGGLTVILFICVSLLTTPPDNAGFFIDRVEKELDRHNFRPWYGRAKTRQPGKHRHV</sequence>
<feature type="transmembrane region" description="Helical" evidence="14">
    <location>
        <begin position="315"/>
        <end position="341"/>
    </location>
</feature>
<keyword evidence="5 14" id="KW-0812">Transmembrane</keyword>
<keyword evidence="6" id="KW-0769">Symport</keyword>
<evidence type="ECO:0000256" key="14">
    <source>
        <dbReference type="SAM" id="Phobius"/>
    </source>
</evidence>
<dbReference type="Gene3D" id="1.20.1730.10">
    <property type="entry name" value="Sodium/glucose cotransporter"/>
    <property type="match status" value="1"/>
</dbReference>
<proteinExistence type="inferred from homology"/>
<dbReference type="Pfam" id="PF00474">
    <property type="entry name" value="SSF"/>
    <property type="match status" value="1"/>
</dbReference>
<feature type="transmembrane region" description="Helical" evidence="14">
    <location>
        <begin position="190"/>
        <end position="209"/>
    </location>
</feature>
<feature type="transmembrane region" description="Helical" evidence="14">
    <location>
        <begin position="269"/>
        <end position="295"/>
    </location>
</feature>
<comment type="subcellular location">
    <subcellularLocation>
        <location evidence="1">Cell membrane</location>
        <topology evidence="1">Multi-pass membrane protein</topology>
    </subcellularLocation>
</comment>
<dbReference type="EMBL" id="JACDUS010000002">
    <property type="protein sequence ID" value="MBA2880574.1"/>
    <property type="molecule type" value="Genomic_DNA"/>
</dbReference>
<keyword evidence="7 14" id="KW-1133">Transmembrane helix</keyword>
<keyword evidence="3" id="KW-0813">Transport</keyword>
<dbReference type="AlphaFoldDB" id="A0A7W0C7H3"/>
<dbReference type="PANTHER" id="PTHR48086">
    <property type="entry name" value="SODIUM/PROLINE SYMPORTER-RELATED"/>
    <property type="match status" value="1"/>
</dbReference>
<name>A0A7W0C7H3_9BACT</name>